<keyword evidence="2" id="KW-1185">Reference proteome</keyword>
<evidence type="ECO:0000313" key="2">
    <source>
        <dbReference type="Proteomes" id="UP001497416"/>
    </source>
</evidence>
<dbReference type="EMBL" id="CAXIXY010000008">
    <property type="protein sequence ID" value="CAL2093720.1"/>
    <property type="molecule type" value="Genomic_DNA"/>
</dbReference>
<name>A0ABP1ETL2_9FLAO</name>
<protein>
    <submittedName>
        <fullName evidence="1">Uncharacterized protein</fullName>
    </submittedName>
</protein>
<dbReference type="Proteomes" id="UP001497416">
    <property type="component" value="Unassembled WGS sequence"/>
</dbReference>
<comment type="caution">
    <text evidence="1">The sequence shown here is derived from an EMBL/GenBank/DDBJ whole genome shotgun (WGS) entry which is preliminary data.</text>
</comment>
<accession>A0ABP1ETL2</accession>
<gene>
    <name evidence="1" type="ORF">T190607A01A_60002</name>
</gene>
<evidence type="ECO:0000313" key="1">
    <source>
        <dbReference type="EMBL" id="CAL2093720.1"/>
    </source>
</evidence>
<proteinExistence type="predicted"/>
<sequence>MFSFFLEENRNNSAPVFMSSTLGSITTYTFKIQKVFFRLLVEALYKLNKERLCSTYKLSKLTYAQHYSKNEISISKIIINPHIYFCISVKC</sequence>
<reference evidence="1 2" key="1">
    <citation type="submission" date="2024-05" db="EMBL/GenBank/DDBJ databases">
        <authorList>
            <person name="Duchaud E."/>
        </authorList>
    </citation>
    <scope>NUCLEOTIDE SEQUENCE [LARGE SCALE GENOMIC DNA]</scope>
    <source>
        <strain evidence="1">Ena-SAMPLE-TAB-13-05-2024-13:56:06:370-140302</strain>
    </source>
</reference>
<organism evidence="1 2">
    <name type="scientific">Tenacibaculum platacis</name>
    <dbReference type="NCBI Taxonomy" id="3137852"/>
    <lineage>
        <taxon>Bacteria</taxon>
        <taxon>Pseudomonadati</taxon>
        <taxon>Bacteroidota</taxon>
        <taxon>Flavobacteriia</taxon>
        <taxon>Flavobacteriales</taxon>
        <taxon>Flavobacteriaceae</taxon>
        <taxon>Tenacibaculum</taxon>
    </lineage>
</organism>